<sequence>MPGRLNGTKAVITGGAGAIGMATAQAFIREGATVFITDYDEEAVDGALKILESKSPSVFGAPADVTSNNEIKTMIDKAFESMEGITTLINNAGTSSPGYLVDHRTEDIDRVLDVNTKGVILCTQAAIPYLQKSENASITSTSSQAGKRGWNQNAVYSASKAAVIGFSRAMAVELAPGVRVNSIAPGHIKDEGMAWVSFAKRKQSDETVKDFSDHLAATEIPLRRLQSASDIANGFIFLTSKEASEITGAVLNIGGGVVMD</sequence>
<dbReference type="FunFam" id="3.40.50.720:FF:000084">
    <property type="entry name" value="Short-chain dehydrogenase reductase"/>
    <property type="match status" value="1"/>
</dbReference>
<dbReference type="PRINTS" id="PR00081">
    <property type="entry name" value="GDHRDH"/>
</dbReference>
<evidence type="ECO:0000313" key="3">
    <source>
        <dbReference type="EMBL" id="SVB40815.1"/>
    </source>
</evidence>
<organism evidence="3">
    <name type="scientific">marine metagenome</name>
    <dbReference type="NCBI Taxonomy" id="408172"/>
    <lineage>
        <taxon>unclassified sequences</taxon>
        <taxon>metagenomes</taxon>
        <taxon>ecological metagenomes</taxon>
    </lineage>
</organism>
<dbReference type="PRINTS" id="PR00080">
    <property type="entry name" value="SDRFAMILY"/>
</dbReference>
<dbReference type="PANTHER" id="PTHR43477:SF1">
    <property type="entry name" value="DIHYDROANTICAPSIN 7-DEHYDROGENASE"/>
    <property type="match status" value="1"/>
</dbReference>
<dbReference type="Pfam" id="PF00106">
    <property type="entry name" value="adh_short"/>
    <property type="match status" value="1"/>
</dbReference>
<gene>
    <name evidence="3" type="ORF">METZ01_LOCUS193669</name>
</gene>
<dbReference type="PROSITE" id="PS00061">
    <property type="entry name" value="ADH_SHORT"/>
    <property type="match status" value="1"/>
</dbReference>
<dbReference type="PANTHER" id="PTHR43477">
    <property type="entry name" value="DIHYDROANTICAPSIN 7-DEHYDROGENASE"/>
    <property type="match status" value="1"/>
</dbReference>
<dbReference type="InterPro" id="IPR036291">
    <property type="entry name" value="NAD(P)-bd_dom_sf"/>
</dbReference>
<comment type="similarity">
    <text evidence="1">Belongs to the short-chain dehydrogenases/reductases (SDR) family.</text>
</comment>
<reference evidence="3" key="1">
    <citation type="submission" date="2018-05" db="EMBL/GenBank/DDBJ databases">
        <authorList>
            <person name="Lanie J.A."/>
            <person name="Ng W.-L."/>
            <person name="Kazmierczak K.M."/>
            <person name="Andrzejewski T.M."/>
            <person name="Davidsen T.M."/>
            <person name="Wayne K.J."/>
            <person name="Tettelin H."/>
            <person name="Glass J.I."/>
            <person name="Rusch D."/>
            <person name="Podicherti R."/>
            <person name="Tsui H.-C.T."/>
            <person name="Winkler M.E."/>
        </authorList>
    </citation>
    <scope>NUCLEOTIDE SEQUENCE</scope>
</reference>
<dbReference type="InterPro" id="IPR020904">
    <property type="entry name" value="Sc_DH/Rdtase_CS"/>
</dbReference>
<dbReference type="GO" id="GO:0016491">
    <property type="term" value="F:oxidoreductase activity"/>
    <property type="evidence" value="ECO:0007669"/>
    <property type="project" value="UniProtKB-KW"/>
</dbReference>
<name>A0A382DRF9_9ZZZZ</name>
<proteinExistence type="inferred from homology"/>
<dbReference type="EMBL" id="UINC01040650">
    <property type="protein sequence ID" value="SVB40815.1"/>
    <property type="molecule type" value="Genomic_DNA"/>
</dbReference>
<dbReference type="Gene3D" id="3.40.50.720">
    <property type="entry name" value="NAD(P)-binding Rossmann-like Domain"/>
    <property type="match status" value="1"/>
</dbReference>
<evidence type="ECO:0000256" key="2">
    <source>
        <dbReference type="ARBA" id="ARBA00023002"/>
    </source>
</evidence>
<dbReference type="CDD" id="cd05233">
    <property type="entry name" value="SDR_c"/>
    <property type="match status" value="1"/>
</dbReference>
<accession>A0A382DRF9</accession>
<protein>
    <submittedName>
        <fullName evidence="3">Uncharacterized protein</fullName>
    </submittedName>
</protein>
<dbReference type="SUPFAM" id="SSF51735">
    <property type="entry name" value="NAD(P)-binding Rossmann-fold domains"/>
    <property type="match status" value="1"/>
</dbReference>
<dbReference type="AlphaFoldDB" id="A0A382DRF9"/>
<dbReference type="InterPro" id="IPR002347">
    <property type="entry name" value="SDR_fam"/>
</dbReference>
<dbReference type="InterPro" id="IPR051122">
    <property type="entry name" value="SDR_DHRS6-like"/>
</dbReference>
<evidence type="ECO:0000256" key="1">
    <source>
        <dbReference type="ARBA" id="ARBA00006484"/>
    </source>
</evidence>
<keyword evidence="2" id="KW-0560">Oxidoreductase</keyword>